<dbReference type="AlphaFoldDB" id="A0A9D4V7A7"/>
<evidence type="ECO:0000313" key="1">
    <source>
        <dbReference type="EMBL" id="KAI5081150.1"/>
    </source>
</evidence>
<sequence>MCMAKAKFGADKFGTLGDSNNRGDGLGPKWVDQGEPIEGPIGAALMCMAKAKFGANSGYPLDGNNHWPHEPLYHKNDGEPSWGIPERVVEVFAIFAPYMGPGLLFCFQFF</sequence>
<name>A0A9D4V7A7_ADICA</name>
<accession>A0A9D4V7A7</accession>
<proteinExistence type="predicted"/>
<organism evidence="1 2">
    <name type="scientific">Adiantum capillus-veneris</name>
    <name type="common">Maidenhair fern</name>
    <dbReference type="NCBI Taxonomy" id="13818"/>
    <lineage>
        <taxon>Eukaryota</taxon>
        <taxon>Viridiplantae</taxon>
        <taxon>Streptophyta</taxon>
        <taxon>Embryophyta</taxon>
        <taxon>Tracheophyta</taxon>
        <taxon>Polypodiopsida</taxon>
        <taxon>Polypodiidae</taxon>
        <taxon>Polypodiales</taxon>
        <taxon>Pteridineae</taxon>
        <taxon>Pteridaceae</taxon>
        <taxon>Vittarioideae</taxon>
        <taxon>Adiantum</taxon>
    </lineage>
</organism>
<dbReference type="Proteomes" id="UP000886520">
    <property type="component" value="Chromosome 4"/>
</dbReference>
<evidence type="ECO:0000313" key="2">
    <source>
        <dbReference type="Proteomes" id="UP000886520"/>
    </source>
</evidence>
<reference evidence="1" key="1">
    <citation type="submission" date="2021-01" db="EMBL/GenBank/DDBJ databases">
        <title>Adiantum capillus-veneris genome.</title>
        <authorList>
            <person name="Fang Y."/>
            <person name="Liao Q."/>
        </authorList>
    </citation>
    <scope>NUCLEOTIDE SEQUENCE</scope>
    <source>
        <strain evidence="1">H3</strain>
        <tissue evidence="1">Leaf</tissue>
    </source>
</reference>
<protein>
    <submittedName>
        <fullName evidence="1">Uncharacterized protein</fullName>
    </submittedName>
</protein>
<keyword evidence="2" id="KW-1185">Reference proteome</keyword>
<gene>
    <name evidence="1" type="ORF">GOP47_0004333</name>
</gene>
<comment type="caution">
    <text evidence="1">The sequence shown here is derived from an EMBL/GenBank/DDBJ whole genome shotgun (WGS) entry which is preliminary data.</text>
</comment>
<dbReference type="EMBL" id="JABFUD020000004">
    <property type="protein sequence ID" value="KAI5081150.1"/>
    <property type="molecule type" value="Genomic_DNA"/>
</dbReference>